<evidence type="ECO:0000313" key="5">
    <source>
        <dbReference type="EMBL" id="OFC69178.1"/>
    </source>
</evidence>
<keyword evidence="3" id="KW-1133">Transmembrane helix</keyword>
<dbReference type="RefSeq" id="WP_070127401.1">
    <property type="nucleotide sequence ID" value="NZ_MDHN01000041.1"/>
</dbReference>
<dbReference type="PRINTS" id="PR00344">
    <property type="entry name" value="BCTRLSENSOR"/>
</dbReference>
<organism evidence="5 6">
    <name type="scientific">Alteromonas confluentis</name>
    <dbReference type="NCBI Taxonomy" id="1656094"/>
    <lineage>
        <taxon>Bacteria</taxon>
        <taxon>Pseudomonadati</taxon>
        <taxon>Pseudomonadota</taxon>
        <taxon>Gammaproteobacteria</taxon>
        <taxon>Alteromonadales</taxon>
        <taxon>Alteromonadaceae</taxon>
        <taxon>Alteromonas/Salinimonas group</taxon>
        <taxon>Alteromonas</taxon>
    </lineage>
</organism>
<dbReference type="InterPro" id="IPR003594">
    <property type="entry name" value="HATPase_dom"/>
</dbReference>
<dbReference type="Gene3D" id="1.10.287.130">
    <property type="match status" value="1"/>
</dbReference>
<evidence type="ECO:0000313" key="6">
    <source>
        <dbReference type="Proteomes" id="UP000175691"/>
    </source>
</evidence>
<accession>A0A1E7Z6L9</accession>
<dbReference type="PANTHER" id="PTHR43065">
    <property type="entry name" value="SENSOR HISTIDINE KINASE"/>
    <property type="match status" value="1"/>
</dbReference>
<sequence length="552" mass="62240">MTYTFQNKTVIGLGALFSILCILGGFQLYKKLSEQERVATFDGPVKEFIDHFNVNLNDFEYALHLQNKFFDSSDSVDSIEFEYFAEVILEHNPAISGIGIYEYDIRAGAKSTLPEIKYWVVADGYEFLSRKQMRSITRTYVDMRTVGNMDDYSTELFAIDDTQRKFVSLVRAMPDHKMLVIMVVDVHKAARLSISNRIASNFIVYQTQDDKKNVAFSDVKYSSALAEPYRGEVTLFNQQWEMVVYPPEDLFNRFYILIPVLAFLFSLMVLYIVYFALKVHRLSDERQSALQDLKFAQQKTVEAEKIGAMGGLVAGIAHEVNTPLGISITSCSHVNDLIRDLKEDFDNGELDENRFEEFITSGKEVLAMALGNLKRASKLISSFKKIDVINADDSVAPETVDVAELVENFAEHYKQNAMSTKVKINIEIGRRSEICTYPTVINQVLDALASNAAIHGFANKEQDCVISIRVTTFGKWVMLKFADNGEGVAKEDLGKIFDPFFTTRRGGGNAGLGLSVVYNLVKSKLQGELNHGEEPEGGLWVSLRIKDLDDKE</sequence>
<evidence type="ECO:0000256" key="1">
    <source>
        <dbReference type="ARBA" id="ARBA00000085"/>
    </source>
</evidence>
<dbReference type="SUPFAM" id="SSF55874">
    <property type="entry name" value="ATPase domain of HSP90 chaperone/DNA topoisomerase II/histidine kinase"/>
    <property type="match status" value="1"/>
</dbReference>
<dbReference type="EMBL" id="MDHN01000041">
    <property type="protein sequence ID" value="OFC69178.1"/>
    <property type="molecule type" value="Genomic_DNA"/>
</dbReference>
<evidence type="ECO:0000256" key="3">
    <source>
        <dbReference type="SAM" id="Phobius"/>
    </source>
</evidence>
<dbReference type="InterPro" id="IPR004358">
    <property type="entry name" value="Sig_transdc_His_kin-like_C"/>
</dbReference>
<dbReference type="SMART" id="SM00387">
    <property type="entry name" value="HATPase_c"/>
    <property type="match status" value="1"/>
</dbReference>
<protein>
    <recommendedName>
        <fullName evidence="2">histidine kinase</fullName>
        <ecNumber evidence="2">2.7.13.3</ecNumber>
    </recommendedName>
</protein>
<keyword evidence="6" id="KW-1185">Reference proteome</keyword>
<dbReference type="Pfam" id="PF02518">
    <property type="entry name" value="HATPase_c"/>
    <property type="match status" value="1"/>
</dbReference>
<feature type="domain" description="Histidine kinase" evidence="4">
    <location>
        <begin position="315"/>
        <end position="549"/>
    </location>
</feature>
<dbReference type="InterPro" id="IPR005467">
    <property type="entry name" value="His_kinase_dom"/>
</dbReference>
<feature type="transmembrane region" description="Helical" evidence="3">
    <location>
        <begin position="9"/>
        <end position="29"/>
    </location>
</feature>
<dbReference type="Proteomes" id="UP000175691">
    <property type="component" value="Unassembled WGS sequence"/>
</dbReference>
<dbReference type="OrthoDB" id="6329026at2"/>
<keyword evidence="3" id="KW-0812">Transmembrane</keyword>
<keyword evidence="3" id="KW-0472">Membrane</keyword>
<gene>
    <name evidence="5" type="ORF">BFC18_20850</name>
</gene>
<dbReference type="InterPro" id="IPR036890">
    <property type="entry name" value="HATPase_C_sf"/>
</dbReference>
<name>A0A1E7Z6L9_9ALTE</name>
<dbReference type="AlphaFoldDB" id="A0A1E7Z6L9"/>
<proteinExistence type="predicted"/>
<evidence type="ECO:0000256" key="2">
    <source>
        <dbReference type="ARBA" id="ARBA00012438"/>
    </source>
</evidence>
<reference evidence="5 6" key="1">
    <citation type="submission" date="2016-08" db="EMBL/GenBank/DDBJ databases">
        <authorList>
            <person name="Seilhamer J.J."/>
        </authorList>
    </citation>
    <scope>NUCLEOTIDE SEQUENCE [LARGE SCALE GENOMIC DNA]</scope>
    <source>
        <strain evidence="5 6">KCTC 42603</strain>
    </source>
</reference>
<evidence type="ECO:0000259" key="4">
    <source>
        <dbReference type="PROSITE" id="PS50109"/>
    </source>
</evidence>
<comment type="catalytic activity">
    <reaction evidence="1">
        <text>ATP + protein L-histidine = ADP + protein N-phospho-L-histidine.</text>
        <dbReference type="EC" id="2.7.13.3"/>
    </reaction>
</comment>
<dbReference type="GO" id="GO:0004673">
    <property type="term" value="F:protein histidine kinase activity"/>
    <property type="evidence" value="ECO:0007669"/>
    <property type="project" value="UniProtKB-EC"/>
</dbReference>
<feature type="transmembrane region" description="Helical" evidence="3">
    <location>
        <begin position="254"/>
        <end position="277"/>
    </location>
</feature>
<dbReference type="EC" id="2.7.13.3" evidence="2"/>
<comment type="caution">
    <text evidence="5">The sequence shown here is derived from an EMBL/GenBank/DDBJ whole genome shotgun (WGS) entry which is preliminary data.</text>
</comment>
<dbReference type="Gene3D" id="3.30.565.10">
    <property type="entry name" value="Histidine kinase-like ATPase, C-terminal domain"/>
    <property type="match status" value="1"/>
</dbReference>
<dbReference type="PROSITE" id="PS50109">
    <property type="entry name" value="HIS_KIN"/>
    <property type="match status" value="1"/>
</dbReference>
<dbReference type="STRING" id="1656094.BFC18_20850"/>